<comment type="subcellular location">
    <subcellularLocation>
        <location evidence="1">Nucleus</location>
    </subcellularLocation>
</comment>
<name>A0A182RTI6_ANOFN</name>
<evidence type="ECO:0000259" key="12">
    <source>
        <dbReference type="PROSITE" id="PS50157"/>
    </source>
</evidence>
<feature type="domain" description="C2H2-type" evidence="12">
    <location>
        <begin position="206"/>
        <end position="233"/>
    </location>
</feature>
<feature type="domain" description="C2H2-type" evidence="12">
    <location>
        <begin position="350"/>
        <end position="377"/>
    </location>
</feature>
<dbReference type="VEuPathDB" id="VectorBase:AFUN2_003818"/>
<keyword evidence="6 11" id="KW-0862">Zinc</keyword>
<dbReference type="FunFam" id="3.30.160.60:FF:000761">
    <property type="entry name" value="Zinc finger protein 449"/>
    <property type="match status" value="1"/>
</dbReference>
<evidence type="ECO:0000256" key="2">
    <source>
        <dbReference type="ARBA" id="ARBA00006991"/>
    </source>
</evidence>
<evidence type="ECO:0008006" key="15">
    <source>
        <dbReference type="Google" id="ProtNLM"/>
    </source>
</evidence>
<dbReference type="VEuPathDB" id="VectorBase:AFUN009589"/>
<dbReference type="PROSITE" id="PS51915">
    <property type="entry name" value="ZAD"/>
    <property type="match status" value="1"/>
</dbReference>
<dbReference type="PROSITE" id="PS50157">
    <property type="entry name" value="ZINC_FINGER_C2H2_2"/>
    <property type="match status" value="8"/>
</dbReference>
<evidence type="ECO:0000259" key="13">
    <source>
        <dbReference type="PROSITE" id="PS51915"/>
    </source>
</evidence>
<feature type="domain" description="C2H2-type" evidence="12">
    <location>
        <begin position="406"/>
        <end position="433"/>
    </location>
</feature>
<evidence type="ECO:0000256" key="5">
    <source>
        <dbReference type="ARBA" id="ARBA00022771"/>
    </source>
</evidence>
<comment type="similarity">
    <text evidence="2">Belongs to the krueppel C2H2-type zinc-finger protein family.</text>
</comment>
<feature type="domain" description="C2H2-type" evidence="12">
    <location>
        <begin position="234"/>
        <end position="261"/>
    </location>
</feature>
<dbReference type="InterPro" id="IPR050636">
    <property type="entry name" value="C2H2-ZF_domain-containing"/>
</dbReference>
<dbReference type="InterPro" id="IPR013087">
    <property type="entry name" value="Znf_C2H2_type"/>
</dbReference>
<dbReference type="SUPFAM" id="SSF57716">
    <property type="entry name" value="Glucocorticoid receptor-like (DNA-binding domain)"/>
    <property type="match status" value="1"/>
</dbReference>
<dbReference type="Gene3D" id="3.40.1800.20">
    <property type="match status" value="1"/>
</dbReference>
<feature type="domain" description="C2H2-type" evidence="12">
    <location>
        <begin position="322"/>
        <end position="349"/>
    </location>
</feature>
<evidence type="ECO:0000256" key="11">
    <source>
        <dbReference type="PROSITE-ProRule" id="PRU01263"/>
    </source>
</evidence>
<feature type="domain" description="C2H2-type" evidence="12">
    <location>
        <begin position="262"/>
        <end position="285"/>
    </location>
</feature>
<evidence type="ECO:0000256" key="7">
    <source>
        <dbReference type="ARBA" id="ARBA00023015"/>
    </source>
</evidence>
<feature type="binding site" evidence="11">
    <location>
        <position position="14"/>
    </location>
    <ligand>
        <name>Zn(2+)</name>
        <dbReference type="ChEBI" id="CHEBI:29105"/>
    </ligand>
</feature>
<sequence>MDNLLDLRAVCCTCLKVTHSTISIQQKDLKYNVSLAEMVNKICSIEFKPNDECSDKLCYTCADKLRNAYDFRLMCEDSRTILLSHRENNQHPVPLLPQTGVEELNHAENLASVDSSNDLIEYVGEEEYLEEYLVDVDDTVSSNHCQNLEEDIDDSIIEECFDHEASMIEEQSIAEDDNAISEIETESETNPDHHITDEDKMLENENRCTICGVVLSKMAHLRRHMKTHSASKPHRCTQCPKTFTRSDNLRVHEANHSQERRFKCPQCDQRFKRTYAMKVHMGVRHKHFVEANFHVCTICSTFFKTIEQLKVHMNKHRIENRFVCYVCGKTYAELLPYEVHVKKHASEEPFDCFHCSKQFPSKAHLMLHIRYHSADKSFKCRYCETSFARIRDLKVHEDYHTGTKNHTCKTCGKSFHRQCALKTHMMTHTEEKTVPVFSLSQKVSPEV</sequence>
<feature type="domain" description="C2H2-type" evidence="12">
    <location>
        <begin position="378"/>
        <end position="405"/>
    </location>
</feature>
<dbReference type="FunFam" id="3.30.160.60:FF:000065">
    <property type="entry name" value="B-cell CLL/lymphoma 6, member B"/>
    <property type="match status" value="1"/>
</dbReference>
<feature type="binding site" evidence="11">
    <location>
        <position position="58"/>
    </location>
    <ligand>
        <name>Zn(2+)</name>
        <dbReference type="ChEBI" id="CHEBI:29105"/>
    </ligand>
</feature>
<dbReference type="InterPro" id="IPR036236">
    <property type="entry name" value="Znf_C2H2_sf"/>
</dbReference>
<dbReference type="GO" id="GO:0005634">
    <property type="term" value="C:nucleus"/>
    <property type="evidence" value="ECO:0007669"/>
    <property type="project" value="UniProtKB-SubCell"/>
</dbReference>
<feature type="domain" description="ZAD" evidence="13">
    <location>
        <begin position="9"/>
        <end position="85"/>
    </location>
</feature>
<evidence type="ECO:0000256" key="3">
    <source>
        <dbReference type="ARBA" id="ARBA00022723"/>
    </source>
</evidence>
<dbReference type="InterPro" id="IPR012934">
    <property type="entry name" value="Znf_AD"/>
</dbReference>
<keyword evidence="9" id="KW-0539">Nucleus</keyword>
<proteinExistence type="inferred from homology"/>
<feature type="binding site" evidence="11">
    <location>
        <position position="61"/>
    </location>
    <ligand>
        <name>Zn(2+)</name>
        <dbReference type="ChEBI" id="CHEBI:29105"/>
    </ligand>
</feature>
<dbReference type="EnsemblMetazoa" id="AFUN009589-RA">
    <property type="protein sequence ID" value="AFUN009589-PA"/>
    <property type="gene ID" value="AFUN009589"/>
</dbReference>
<keyword evidence="4" id="KW-0677">Repeat</keyword>
<evidence type="ECO:0000256" key="8">
    <source>
        <dbReference type="ARBA" id="ARBA00023163"/>
    </source>
</evidence>
<feature type="domain" description="C2H2-type" evidence="12">
    <location>
        <begin position="294"/>
        <end position="321"/>
    </location>
</feature>
<keyword evidence="3 11" id="KW-0479">Metal-binding</keyword>
<protein>
    <recommendedName>
        <fullName evidence="15">Protein krueppel</fullName>
    </recommendedName>
</protein>
<evidence type="ECO:0000256" key="6">
    <source>
        <dbReference type="ARBA" id="ARBA00022833"/>
    </source>
</evidence>
<evidence type="ECO:0000256" key="4">
    <source>
        <dbReference type="ARBA" id="ARBA00022737"/>
    </source>
</evidence>
<evidence type="ECO:0000256" key="1">
    <source>
        <dbReference type="ARBA" id="ARBA00004123"/>
    </source>
</evidence>
<dbReference type="SMART" id="SM00868">
    <property type="entry name" value="zf-AD"/>
    <property type="match status" value="1"/>
</dbReference>
<organism evidence="14">
    <name type="scientific">Anopheles funestus</name>
    <name type="common">African malaria mosquito</name>
    <dbReference type="NCBI Taxonomy" id="62324"/>
    <lineage>
        <taxon>Eukaryota</taxon>
        <taxon>Metazoa</taxon>
        <taxon>Ecdysozoa</taxon>
        <taxon>Arthropoda</taxon>
        <taxon>Hexapoda</taxon>
        <taxon>Insecta</taxon>
        <taxon>Pterygota</taxon>
        <taxon>Neoptera</taxon>
        <taxon>Endopterygota</taxon>
        <taxon>Diptera</taxon>
        <taxon>Nematocera</taxon>
        <taxon>Culicoidea</taxon>
        <taxon>Culicidae</taxon>
        <taxon>Anophelinae</taxon>
        <taxon>Anopheles</taxon>
    </lineage>
</organism>
<dbReference type="Pfam" id="PF00096">
    <property type="entry name" value="zf-C2H2"/>
    <property type="match status" value="5"/>
</dbReference>
<evidence type="ECO:0000256" key="10">
    <source>
        <dbReference type="PROSITE-ProRule" id="PRU00042"/>
    </source>
</evidence>
<dbReference type="AlphaFoldDB" id="A0A182RTI6"/>
<reference evidence="14" key="1">
    <citation type="submission" date="2020-05" db="UniProtKB">
        <authorList>
            <consortium name="EnsemblMetazoa"/>
        </authorList>
    </citation>
    <scope>IDENTIFICATION</scope>
    <source>
        <strain evidence="14">FUMOZ</strain>
    </source>
</reference>
<dbReference type="Pfam" id="PF13912">
    <property type="entry name" value="zf-C2H2_6"/>
    <property type="match status" value="1"/>
</dbReference>
<dbReference type="Pfam" id="PF07776">
    <property type="entry name" value="zf-AD"/>
    <property type="match status" value="1"/>
</dbReference>
<dbReference type="STRING" id="62324.A0A182RTI6"/>
<dbReference type="GO" id="GO:0008270">
    <property type="term" value="F:zinc ion binding"/>
    <property type="evidence" value="ECO:0007669"/>
    <property type="project" value="UniProtKB-UniRule"/>
</dbReference>
<dbReference type="PANTHER" id="PTHR47772:SF13">
    <property type="entry name" value="GASTRULA ZINC FINGER PROTEIN XLCGF49.1-LIKE-RELATED"/>
    <property type="match status" value="1"/>
</dbReference>
<evidence type="ECO:0000256" key="9">
    <source>
        <dbReference type="ARBA" id="ARBA00023242"/>
    </source>
</evidence>
<dbReference type="PANTHER" id="PTHR47772">
    <property type="entry name" value="ZINC FINGER PROTEIN 200"/>
    <property type="match status" value="1"/>
</dbReference>
<dbReference type="SMART" id="SM00355">
    <property type="entry name" value="ZnF_C2H2"/>
    <property type="match status" value="8"/>
</dbReference>
<dbReference type="Gene3D" id="3.30.160.60">
    <property type="entry name" value="Classic Zinc Finger"/>
    <property type="match status" value="7"/>
</dbReference>
<keyword evidence="7" id="KW-0805">Transcription regulation</keyword>
<dbReference type="SUPFAM" id="SSF57667">
    <property type="entry name" value="beta-beta-alpha zinc fingers"/>
    <property type="match status" value="5"/>
</dbReference>
<feature type="binding site" evidence="11">
    <location>
        <position position="11"/>
    </location>
    <ligand>
        <name>Zn(2+)</name>
        <dbReference type="ChEBI" id="CHEBI:29105"/>
    </ligand>
</feature>
<keyword evidence="5 10" id="KW-0863">Zinc-finger</keyword>
<accession>A0A182RTI6</accession>
<keyword evidence="8" id="KW-0804">Transcription</keyword>
<evidence type="ECO:0000313" key="14">
    <source>
        <dbReference type="EnsemblMetazoa" id="AFUN009589-PA"/>
    </source>
</evidence>
<dbReference type="PROSITE" id="PS00028">
    <property type="entry name" value="ZINC_FINGER_C2H2_1"/>
    <property type="match status" value="8"/>
</dbReference>